<proteinExistence type="predicted"/>
<comment type="caution">
    <text evidence="1">The sequence shown here is derived from an EMBL/GenBank/DDBJ whole genome shotgun (WGS) entry which is preliminary data.</text>
</comment>
<organism evidence="1 2">
    <name type="scientific">Candidatus Taylorbacteria bacterium RIFCSPHIGHO2_12_FULL_45_16</name>
    <dbReference type="NCBI Taxonomy" id="1802315"/>
    <lineage>
        <taxon>Bacteria</taxon>
        <taxon>Candidatus Tayloriibacteriota</taxon>
    </lineage>
</organism>
<dbReference type="Proteomes" id="UP000178089">
    <property type="component" value="Unassembled WGS sequence"/>
</dbReference>
<reference evidence="1 2" key="1">
    <citation type="journal article" date="2016" name="Nat. Commun.">
        <title>Thousands of microbial genomes shed light on interconnected biogeochemical processes in an aquifer system.</title>
        <authorList>
            <person name="Anantharaman K."/>
            <person name="Brown C.T."/>
            <person name="Hug L.A."/>
            <person name="Sharon I."/>
            <person name="Castelle C.J."/>
            <person name="Probst A.J."/>
            <person name="Thomas B.C."/>
            <person name="Singh A."/>
            <person name="Wilkins M.J."/>
            <person name="Karaoz U."/>
            <person name="Brodie E.L."/>
            <person name="Williams K.H."/>
            <person name="Hubbard S.S."/>
            <person name="Banfield J.F."/>
        </authorList>
    </citation>
    <scope>NUCLEOTIDE SEQUENCE [LARGE SCALE GENOMIC DNA]</scope>
</reference>
<accession>A0A1G2MXW0</accession>
<dbReference type="EMBL" id="MHRT01000010">
    <property type="protein sequence ID" value="OHA28674.1"/>
    <property type="molecule type" value="Genomic_DNA"/>
</dbReference>
<name>A0A1G2MXW0_9BACT</name>
<dbReference type="AlphaFoldDB" id="A0A1G2MXW0"/>
<evidence type="ECO:0000313" key="1">
    <source>
        <dbReference type="EMBL" id="OHA28674.1"/>
    </source>
</evidence>
<sequence>MQTNNIHGPDPKNTFAPYFSPELKKACKRDMELVLAHFPNQTISELIVAIRRRACDGAFAESDLLGTIVKINGSTGKDNILRKRTELYQLVGRTPGNHNHFQYWFFQVSGRPSLGTRTASSHCVFGEITISWCHEFLTKRIHQKLVWVPEI</sequence>
<protein>
    <submittedName>
        <fullName evidence="1">Uncharacterized protein</fullName>
    </submittedName>
</protein>
<gene>
    <name evidence="1" type="ORF">A3F51_02770</name>
</gene>
<evidence type="ECO:0000313" key="2">
    <source>
        <dbReference type="Proteomes" id="UP000178089"/>
    </source>
</evidence>